<dbReference type="InterPro" id="IPR004843">
    <property type="entry name" value="Calcineurin-like_PHP"/>
</dbReference>
<dbReference type="Pfam" id="PF00149">
    <property type="entry name" value="Metallophos"/>
    <property type="match status" value="1"/>
</dbReference>
<dbReference type="EC" id="3.1.3.16" evidence="2"/>
<sequence>MKYVKVLDIPDEKNVYIIGDIHGNFELFKKTLHELGITDDDVLISVGDLVDRGRNNSKMLFEFLNKENRYMVLGNHEDMMMRGRTSREWYFNWLQNGGQTTLDEIGSPGINHFCTLLEDVPHIIEVNHRGYKLGIAHAGIPNYPNVSDWETIKKWTEEHGDYRHQLLWDRDAIQMARYDFELPDNEKLERIISGVDYVIHGHTGVPHKFAFGNRVWIDTQFRSGQFTIATMDDDHLMKYYTVVPDEWGAEAGYEIKETK</sequence>
<organism evidence="2 3">
    <name type="scientific">Yersinia phage fHe-Yen9-03</name>
    <dbReference type="NCBI Taxonomy" id="2052743"/>
    <lineage>
        <taxon>Viruses</taxon>
        <taxon>Duplodnaviria</taxon>
        <taxon>Heunggongvirae</taxon>
        <taxon>Uroviricota</taxon>
        <taxon>Caudoviricetes</taxon>
        <taxon>Eneladusvirus</taxon>
        <taxon>Eneladusvirus Yen904</taxon>
    </lineage>
</organism>
<evidence type="ECO:0000313" key="2">
    <source>
        <dbReference type="EMBL" id="SOK58891.1"/>
    </source>
</evidence>
<dbReference type="InterPro" id="IPR029052">
    <property type="entry name" value="Metallo-depent_PP-like"/>
</dbReference>
<dbReference type="SUPFAM" id="SSF56300">
    <property type="entry name" value="Metallo-dependent phosphatases"/>
    <property type="match status" value="1"/>
</dbReference>
<gene>
    <name evidence="2" type="primary">g083</name>
</gene>
<reference evidence="3" key="1">
    <citation type="submission" date="2017-10" db="EMBL/GenBank/DDBJ databases">
        <authorList>
            <person name="Skurnik M."/>
        </authorList>
    </citation>
    <scope>NUCLEOTIDE SEQUENCE [LARGE SCALE GENOMIC DNA]</scope>
    <source>
        <strain evidence="3">fHe-Yen9-03</strain>
    </source>
</reference>
<accession>A0A2C9CYG0</accession>
<dbReference type="GO" id="GO:0110154">
    <property type="term" value="P:RNA decapping"/>
    <property type="evidence" value="ECO:0007669"/>
    <property type="project" value="TreeGrafter"/>
</dbReference>
<proteinExistence type="predicted"/>
<dbReference type="GO" id="GO:0004722">
    <property type="term" value="F:protein serine/threonine phosphatase activity"/>
    <property type="evidence" value="ECO:0007669"/>
    <property type="project" value="UniProtKB-EC"/>
</dbReference>
<dbReference type="PANTHER" id="PTHR42850:SF4">
    <property type="entry name" value="ZINC-DEPENDENT ENDOPOLYPHOSPHATASE"/>
    <property type="match status" value="1"/>
</dbReference>
<evidence type="ECO:0000259" key="1">
    <source>
        <dbReference type="Pfam" id="PF00149"/>
    </source>
</evidence>
<feature type="domain" description="Calcineurin-like phosphoesterase" evidence="1">
    <location>
        <begin position="15"/>
        <end position="205"/>
    </location>
</feature>
<dbReference type="GO" id="GO:0008803">
    <property type="term" value="F:bis(5'-nucleosyl)-tetraphosphatase (symmetrical) activity"/>
    <property type="evidence" value="ECO:0007669"/>
    <property type="project" value="TreeGrafter"/>
</dbReference>
<dbReference type="InterPro" id="IPR050126">
    <property type="entry name" value="Ap4A_hydrolase"/>
</dbReference>
<protein>
    <submittedName>
        <fullName evidence="2">Serine/threonine protein phosphatase</fullName>
        <ecNumber evidence="2">3.1.3.16</ecNumber>
    </submittedName>
</protein>
<dbReference type="EMBL" id="LT960552">
    <property type="protein sequence ID" value="SOK58891.1"/>
    <property type="molecule type" value="Genomic_DNA"/>
</dbReference>
<keyword evidence="2" id="KW-0378">Hydrolase</keyword>
<dbReference type="PANTHER" id="PTHR42850">
    <property type="entry name" value="METALLOPHOSPHOESTERASE"/>
    <property type="match status" value="1"/>
</dbReference>
<name>A0A2C9CYG0_9CAUD</name>
<dbReference type="Gene3D" id="3.60.21.10">
    <property type="match status" value="1"/>
</dbReference>
<dbReference type="Proteomes" id="UP000241364">
    <property type="component" value="Chromosome i"/>
</dbReference>
<evidence type="ECO:0000313" key="3">
    <source>
        <dbReference type="Proteomes" id="UP000241364"/>
    </source>
</evidence>